<gene>
    <name evidence="1" type="ORF">TNCV_3666051</name>
</gene>
<name>A0A8X6V8W9_TRICX</name>
<sequence length="108" mass="12195">MYRNALPIPIARKTRYIVELISFKPHLDVAKIAKCWAAENVDSFHVLPKIAELAEGGLCNMNYVRLIQKTVMSNGQTKLGNCFTHWPHGKIFKIVPPDLIGIPLSVWP</sequence>
<evidence type="ECO:0000313" key="1">
    <source>
        <dbReference type="EMBL" id="GFY03694.1"/>
    </source>
</evidence>
<reference evidence="1" key="1">
    <citation type="submission" date="2020-08" db="EMBL/GenBank/DDBJ databases">
        <title>Multicomponent nature underlies the extraordinary mechanical properties of spider dragline silk.</title>
        <authorList>
            <person name="Kono N."/>
            <person name="Nakamura H."/>
            <person name="Mori M."/>
            <person name="Yoshida Y."/>
            <person name="Ohtoshi R."/>
            <person name="Malay A.D."/>
            <person name="Moran D.A.P."/>
            <person name="Tomita M."/>
            <person name="Numata K."/>
            <person name="Arakawa K."/>
        </authorList>
    </citation>
    <scope>NUCLEOTIDE SEQUENCE</scope>
</reference>
<evidence type="ECO:0000313" key="2">
    <source>
        <dbReference type="Proteomes" id="UP000887159"/>
    </source>
</evidence>
<proteinExistence type="predicted"/>
<keyword evidence="2" id="KW-1185">Reference proteome</keyword>
<organism evidence="1 2">
    <name type="scientific">Trichonephila clavipes</name>
    <name type="common">Golden silk orbweaver</name>
    <name type="synonym">Nephila clavipes</name>
    <dbReference type="NCBI Taxonomy" id="2585209"/>
    <lineage>
        <taxon>Eukaryota</taxon>
        <taxon>Metazoa</taxon>
        <taxon>Ecdysozoa</taxon>
        <taxon>Arthropoda</taxon>
        <taxon>Chelicerata</taxon>
        <taxon>Arachnida</taxon>
        <taxon>Araneae</taxon>
        <taxon>Araneomorphae</taxon>
        <taxon>Entelegynae</taxon>
        <taxon>Araneoidea</taxon>
        <taxon>Nephilidae</taxon>
        <taxon>Trichonephila</taxon>
    </lineage>
</organism>
<protein>
    <submittedName>
        <fullName evidence="1">Uncharacterized protein</fullName>
    </submittedName>
</protein>
<accession>A0A8X6V8W9</accession>
<comment type="caution">
    <text evidence="1">The sequence shown here is derived from an EMBL/GenBank/DDBJ whole genome shotgun (WGS) entry which is preliminary data.</text>
</comment>
<dbReference type="AlphaFoldDB" id="A0A8X6V8W9"/>
<dbReference type="EMBL" id="BMAU01021240">
    <property type="protein sequence ID" value="GFY03694.1"/>
    <property type="molecule type" value="Genomic_DNA"/>
</dbReference>
<dbReference type="Proteomes" id="UP000887159">
    <property type="component" value="Unassembled WGS sequence"/>
</dbReference>